<keyword evidence="5" id="KW-1185">Reference proteome</keyword>
<gene>
    <name evidence="4" type="ORF">V8G58_05205</name>
</gene>
<reference evidence="4 5" key="1">
    <citation type="submission" date="2024-02" db="EMBL/GenBank/DDBJ databases">
        <title>A Gaetbulibacter species isolated from tidal flats and genomic insights of their niches.</title>
        <authorList>
            <person name="Ye Y."/>
        </authorList>
    </citation>
    <scope>NUCLEOTIDE SEQUENCE [LARGE SCALE GENOMIC DNA]</scope>
    <source>
        <strain evidence="4 5">KYW382</strain>
    </source>
</reference>
<dbReference type="EMBL" id="JBAWKB010000001">
    <property type="protein sequence ID" value="MFH6771325.1"/>
    <property type="molecule type" value="Genomic_DNA"/>
</dbReference>
<dbReference type="RefSeq" id="WP_344740367.1">
    <property type="nucleotide sequence ID" value="NZ_BAABAY010000001.1"/>
</dbReference>
<comment type="caution">
    <text evidence="4">The sequence shown here is derived from an EMBL/GenBank/DDBJ whole genome shotgun (WGS) entry which is preliminary data.</text>
</comment>
<evidence type="ECO:0000313" key="4">
    <source>
        <dbReference type="EMBL" id="MFH6771325.1"/>
    </source>
</evidence>
<keyword evidence="1" id="KW-0732">Signal</keyword>
<dbReference type="Proteomes" id="UP001610100">
    <property type="component" value="Unassembled WGS sequence"/>
</dbReference>
<proteinExistence type="predicted"/>
<feature type="domain" description="Secretion system C-terminal sorting" evidence="3">
    <location>
        <begin position="850"/>
        <end position="921"/>
    </location>
</feature>
<name>A0ABW7MWW6_9FLAO</name>
<dbReference type="Pfam" id="PF18962">
    <property type="entry name" value="Por_Secre_tail"/>
    <property type="match status" value="1"/>
</dbReference>
<evidence type="ECO:0000259" key="3">
    <source>
        <dbReference type="Pfam" id="PF18962"/>
    </source>
</evidence>
<organism evidence="4 5">
    <name type="scientific">Gaetbulibacter aestuarii</name>
    <dbReference type="NCBI Taxonomy" id="1502358"/>
    <lineage>
        <taxon>Bacteria</taxon>
        <taxon>Pseudomonadati</taxon>
        <taxon>Bacteroidota</taxon>
        <taxon>Flavobacteriia</taxon>
        <taxon>Flavobacteriales</taxon>
        <taxon>Flavobacteriaceae</taxon>
        <taxon>Gaetbulibacter</taxon>
    </lineage>
</organism>
<evidence type="ECO:0000313" key="5">
    <source>
        <dbReference type="Proteomes" id="UP001610100"/>
    </source>
</evidence>
<accession>A0ABW7MWW6</accession>
<feature type="compositionally biased region" description="Gly residues" evidence="2">
    <location>
        <begin position="31"/>
        <end position="49"/>
    </location>
</feature>
<protein>
    <submittedName>
        <fullName evidence="4">T9SS type A sorting domain-containing protein</fullName>
    </submittedName>
</protein>
<sequence>MKTIITFIRILLFLPFIFFYSNHSVFAQGGPGGGNGPGGGGNGPGGGGHEPPTETAGNNLSFPVIFADGGTKVLPGTMEAYSLQGVWWYVWGEDPVDPQAPLYSCQPLDTDESLCSDGSVPGDGISTLFKAYIQKDPDNVWQAYNTSVPPGETLNIDWVDWGDDLESIAWKINSKVRTEVVLLEDIDSVTEFAMRHVDSWGIDEVHGAQTTLNNEPIYGPGTQATVYTPNGRLTVQKLNFNKSSIDPSRLTWIPGTGWTETNPEDPNIINEAIFDQAVSEAGTGPEYFNAEINVKGKIMFGYTWDVSSLNEGEGYYRMTFSFDEGDEALGTAKFNEFTQIIVAEEEEETVSVAEEGGPGSGGVPVMDPSNNLTYIDILVGDFVGDDLPWVAVTGLELIDAENDVSLGTLTDGMQINMSEFPVSNLSIEALVTDDVGSVQFQLSGESTASRVENTAPYTLYGQTNGDYNGHNFTEGTYTLVVTPYASDDLSGEAGTPVTVSFEVSAAPEPTAGNNLSFPVIFADGGSKVLPGTMGEYTLQGEWWYVWGEDPIDPQAPLYSCKPLDTDESLCMDGSTPGDGVSELYKAYIQKDFQNIWQAYNTSVPDGEVLGIDWIDWGDNLESVAWELNSKVRTELVLLEDIDSVAQFAMRHVNSWGTDEVHGAQTTLDGDVVYGPGTQATVYSPNGRLTIQKMNYKSGSFYPGRLTWQPEIGWTETDPEDVNIINEPIFNLAASEAGTGPGYFSAEINVKGKIIYGYTWDINQMNEGEGHYRLTFSFDAGDGISGTAGFDEFTQIIVPIEEEAVAEEEGPGEGGVAILDLENNITYMDVLVGNAGPVLSVAKNQIESFKLYPNPVTNGVVYIQSSSGYLVDVYNIIGQKVISTTFEPSNKIKKLNLSALQSGLYLLQLSDGEKVSVKKLIVR</sequence>
<dbReference type="NCBIfam" id="TIGR04183">
    <property type="entry name" value="Por_Secre_tail"/>
    <property type="match status" value="1"/>
</dbReference>
<evidence type="ECO:0000256" key="1">
    <source>
        <dbReference type="ARBA" id="ARBA00022729"/>
    </source>
</evidence>
<evidence type="ECO:0000256" key="2">
    <source>
        <dbReference type="SAM" id="MobiDB-lite"/>
    </source>
</evidence>
<feature type="region of interest" description="Disordered" evidence="2">
    <location>
        <begin position="31"/>
        <end position="54"/>
    </location>
</feature>
<dbReference type="InterPro" id="IPR026444">
    <property type="entry name" value="Secre_tail"/>
</dbReference>